<accession>A0ABD2D043</accession>
<gene>
    <name evidence="1" type="ORF">V1477_001537</name>
</gene>
<evidence type="ECO:0000313" key="1">
    <source>
        <dbReference type="EMBL" id="KAL2750250.1"/>
    </source>
</evidence>
<keyword evidence="2" id="KW-1185">Reference proteome</keyword>
<proteinExistence type="predicted"/>
<evidence type="ECO:0000313" key="2">
    <source>
        <dbReference type="Proteomes" id="UP001607303"/>
    </source>
</evidence>
<dbReference type="EMBL" id="JAYRBN010000021">
    <property type="protein sequence ID" value="KAL2750250.1"/>
    <property type="molecule type" value="Genomic_DNA"/>
</dbReference>
<organism evidence="1 2">
    <name type="scientific">Vespula maculifrons</name>
    <name type="common">Eastern yellow jacket</name>
    <name type="synonym">Wasp</name>
    <dbReference type="NCBI Taxonomy" id="7453"/>
    <lineage>
        <taxon>Eukaryota</taxon>
        <taxon>Metazoa</taxon>
        <taxon>Ecdysozoa</taxon>
        <taxon>Arthropoda</taxon>
        <taxon>Hexapoda</taxon>
        <taxon>Insecta</taxon>
        <taxon>Pterygota</taxon>
        <taxon>Neoptera</taxon>
        <taxon>Endopterygota</taxon>
        <taxon>Hymenoptera</taxon>
        <taxon>Apocrita</taxon>
        <taxon>Aculeata</taxon>
        <taxon>Vespoidea</taxon>
        <taxon>Vespidae</taxon>
        <taxon>Vespinae</taxon>
        <taxon>Vespula</taxon>
    </lineage>
</organism>
<name>A0ABD2D043_VESMC</name>
<dbReference type="AlphaFoldDB" id="A0ABD2D043"/>
<comment type="caution">
    <text evidence="1">The sequence shown here is derived from an EMBL/GenBank/DDBJ whole genome shotgun (WGS) entry which is preliminary data.</text>
</comment>
<sequence length="73" mass="8144">MIKISKIIKPVGMIKGFTDLFHIYLDIGFEQNASAYYDLPYVSSTFVLIDSVLFLSIRDSARLDGPVQEDGNG</sequence>
<dbReference type="Proteomes" id="UP001607303">
    <property type="component" value="Unassembled WGS sequence"/>
</dbReference>
<reference evidence="1 2" key="1">
    <citation type="journal article" date="2024" name="Ann. Entomol. Soc. Am.">
        <title>Genomic analyses of the southern and eastern yellowjacket wasps (Hymenoptera: Vespidae) reveal evolutionary signatures of social life.</title>
        <authorList>
            <person name="Catto M.A."/>
            <person name="Caine P.B."/>
            <person name="Orr S.E."/>
            <person name="Hunt B.G."/>
            <person name="Goodisman M.A.D."/>
        </authorList>
    </citation>
    <scope>NUCLEOTIDE SEQUENCE [LARGE SCALE GENOMIC DNA]</scope>
    <source>
        <strain evidence="1">232</strain>
        <tissue evidence="1">Head and thorax</tissue>
    </source>
</reference>
<protein>
    <submittedName>
        <fullName evidence="1">Uncharacterized protein</fullName>
    </submittedName>
</protein>